<proteinExistence type="predicted"/>
<evidence type="ECO:0000313" key="1">
    <source>
        <dbReference type="EMBL" id="KAI0036314.1"/>
    </source>
</evidence>
<protein>
    <submittedName>
        <fullName evidence="1">Uncharacterized protein</fullName>
    </submittedName>
</protein>
<keyword evidence="2" id="KW-1185">Reference proteome</keyword>
<evidence type="ECO:0000313" key="2">
    <source>
        <dbReference type="Proteomes" id="UP000814128"/>
    </source>
</evidence>
<reference evidence="1" key="2">
    <citation type="journal article" date="2022" name="New Phytol.">
        <title>Evolutionary transition to the ectomycorrhizal habit in the genomes of a hyperdiverse lineage of mushroom-forming fungi.</title>
        <authorList>
            <person name="Looney B."/>
            <person name="Miyauchi S."/>
            <person name="Morin E."/>
            <person name="Drula E."/>
            <person name="Courty P.E."/>
            <person name="Kohler A."/>
            <person name="Kuo A."/>
            <person name="LaButti K."/>
            <person name="Pangilinan J."/>
            <person name="Lipzen A."/>
            <person name="Riley R."/>
            <person name="Andreopoulos W."/>
            <person name="He G."/>
            <person name="Johnson J."/>
            <person name="Nolan M."/>
            <person name="Tritt A."/>
            <person name="Barry K.W."/>
            <person name="Grigoriev I.V."/>
            <person name="Nagy L.G."/>
            <person name="Hibbett D."/>
            <person name="Henrissat B."/>
            <person name="Matheny P.B."/>
            <person name="Labbe J."/>
            <person name="Martin F.M."/>
        </authorList>
    </citation>
    <scope>NUCLEOTIDE SEQUENCE</scope>
    <source>
        <strain evidence="1">EC-137</strain>
    </source>
</reference>
<accession>A0ACB8QWV9</accession>
<dbReference type="EMBL" id="MU273473">
    <property type="protein sequence ID" value="KAI0036314.1"/>
    <property type="molecule type" value="Genomic_DNA"/>
</dbReference>
<sequence>MPLAASYVPIRRISLSRLNVHAPILGPEALASGALASPAIPDGPAVQHRQILRHFPIGKVPARLLGSAAGVRESACQLLGPTKSASFLQAAAHVLEDPGTALAGRFPVLGHVHFLSPHVGLVDSLGRDVYAERTLALKAPPLGALGTRALGSQRIRRSPPIPPLLCHSPCPAYLASRPARARRLL</sequence>
<organism evidence="1 2">
    <name type="scientific">Vararia minispora EC-137</name>
    <dbReference type="NCBI Taxonomy" id="1314806"/>
    <lineage>
        <taxon>Eukaryota</taxon>
        <taxon>Fungi</taxon>
        <taxon>Dikarya</taxon>
        <taxon>Basidiomycota</taxon>
        <taxon>Agaricomycotina</taxon>
        <taxon>Agaricomycetes</taxon>
        <taxon>Russulales</taxon>
        <taxon>Lachnocladiaceae</taxon>
        <taxon>Vararia</taxon>
    </lineage>
</organism>
<dbReference type="Proteomes" id="UP000814128">
    <property type="component" value="Unassembled WGS sequence"/>
</dbReference>
<reference evidence="1" key="1">
    <citation type="submission" date="2021-02" db="EMBL/GenBank/DDBJ databases">
        <authorList>
            <consortium name="DOE Joint Genome Institute"/>
            <person name="Ahrendt S."/>
            <person name="Looney B.P."/>
            <person name="Miyauchi S."/>
            <person name="Morin E."/>
            <person name="Drula E."/>
            <person name="Courty P.E."/>
            <person name="Chicoki N."/>
            <person name="Fauchery L."/>
            <person name="Kohler A."/>
            <person name="Kuo A."/>
            <person name="Labutti K."/>
            <person name="Pangilinan J."/>
            <person name="Lipzen A."/>
            <person name="Riley R."/>
            <person name="Andreopoulos W."/>
            <person name="He G."/>
            <person name="Johnson J."/>
            <person name="Barry K.W."/>
            <person name="Grigoriev I.V."/>
            <person name="Nagy L."/>
            <person name="Hibbett D."/>
            <person name="Henrissat B."/>
            <person name="Matheny P.B."/>
            <person name="Labbe J."/>
            <person name="Martin F."/>
        </authorList>
    </citation>
    <scope>NUCLEOTIDE SEQUENCE</scope>
    <source>
        <strain evidence="1">EC-137</strain>
    </source>
</reference>
<name>A0ACB8QWV9_9AGAM</name>
<gene>
    <name evidence="1" type="ORF">K488DRAFT_67787</name>
</gene>
<comment type="caution">
    <text evidence="1">The sequence shown here is derived from an EMBL/GenBank/DDBJ whole genome shotgun (WGS) entry which is preliminary data.</text>
</comment>